<evidence type="ECO:0000256" key="1">
    <source>
        <dbReference type="ARBA" id="ARBA00022618"/>
    </source>
</evidence>
<evidence type="ECO:0000256" key="4">
    <source>
        <dbReference type="ARBA" id="ARBA00023054"/>
    </source>
</evidence>
<dbReference type="NCBIfam" id="NF003413">
    <property type="entry name" value="PRK04778.1-7"/>
    <property type="match status" value="1"/>
</dbReference>
<reference evidence="10" key="1">
    <citation type="journal article" date="2019" name="Int. J. Syst. Evol. Microbiol.">
        <title>The Global Catalogue of Microorganisms (GCM) 10K type strain sequencing project: providing services to taxonomists for standard genome sequencing and annotation.</title>
        <authorList>
            <consortium name="The Broad Institute Genomics Platform"/>
            <consortium name="The Broad Institute Genome Sequencing Center for Infectious Disease"/>
            <person name="Wu L."/>
            <person name="Ma J."/>
        </authorList>
    </citation>
    <scope>NUCLEOTIDE SEQUENCE [LARGE SCALE GENOMIC DNA]</scope>
    <source>
        <strain evidence="10">CCUG 61889</strain>
    </source>
</reference>
<dbReference type="Proteomes" id="UP001595752">
    <property type="component" value="Unassembled WGS sequence"/>
</dbReference>
<sequence>MELTIALIVLVIGVIIYGVYSRKQIYKEVDRLEAIKMELMHMPVAEEISKVKELNMTGETEELFERWREQWDDIVTTDLPKIDELLFETEEAADKYRFKKAKQLLVHIQEALTGIKGSIQTILDELQNLIGSEQSNRHDSEELEQFYRDIKKKLLAHRYTYGKAEGNLEQALSEIKSRFTLFEEATDNGNYLHAREIVLSIQQDLVTINEYLEDIPRLLTECQTTLPSQLRELADGYEEMCEQGYMLEHLQIKETLEILPNDLNWIVEQVEDLNVEEAKVRLAEVNQVTDQLYDALEKEVYAYHEIKRESNSIASLLKELQDKNKELKEETLFVQQSYQLNPAELDMYHKIDREIKRLSNLYYNVANRIAEHNLAYTVIQEELNEVSLQLQQVRDHQKSYIEILQALRKDELAAKERIQELRKLLIEAKRLIQKGNLPGVPLEYKKRVEEARNSLQDVMAKLEEKPLNIAAVNGLIEQATETVQLTFTETEAMVRDAFLVEKVIQYGNRYRSRHQFVAQSLQEAEESFRKYHYHAAFQQAASAIEQVEPGAIERLESLVPKEES</sequence>
<keyword evidence="8" id="KW-1003">Cell membrane</keyword>
<evidence type="ECO:0000256" key="2">
    <source>
        <dbReference type="ARBA" id="ARBA00022692"/>
    </source>
</evidence>
<keyword evidence="5 8" id="KW-0472">Membrane</keyword>
<name>A0ABV8B1X0_9BACI</name>
<proteinExistence type="inferred from homology"/>
<evidence type="ECO:0000256" key="7">
    <source>
        <dbReference type="ARBA" id="ARBA00023306"/>
    </source>
</evidence>
<organism evidence="9 10">
    <name type="scientific">Bacillus songklensis</name>
    <dbReference type="NCBI Taxonomy" id="1069116"/>
    <lineage>
        <taxon>Bacteria</taxon>
        <taxon>Bacillati</taxon>
        <taxon>Bacillota</taxon>
        <taxon>Bacilli</taxon>
        <taxon>Bacillales</taxon>
        <taxon>Bacillaceae</taxon>
        <taxon>Bacillus</taxon>
    </lineage>
</organism>
<comment type="caution">
    <text evidence="9">The sequence shown here is derived from an EMBL/GenBank/DDBJ whole genome shotgun (WGS) entry which is preliminary data.</text>
</comment>
<feature type="topological domain" description="Extracellular" evidence="8">
    <location>
        <begin position="1"/>
        <end position="2"/>
    </location>
</feature>
<dbReference type="EMBL" id="JBHRZT010000020">
    <property type="protein sequence ID" value="MFC3883245.1"/>
    <property type="molecule type" value="Genomic_DNA"/>
</dbReference>
<keyword evidence="6 8" id="KW-0717">Septation</keyword>
<protein>
    <recommendedName>
        <fullName evidence="8">Septation ring formation regulator EzrA</fullName>
    </recommendedName>
</protein>
<comment type="similarity">
    <text evidence="8">Belongs to the EzrA family.</text>
</comment>
<comment type="function">
    <text evidence="8">Negative regulator of FtsZ ring formation; modulates the frequency and position of FtsZ ring formation. Inhibits FtsZ ring formation at polar sites. Interacts either with FtsZ or with one of its binding partners to promote depolymerization.</text>
</comment>
<dbReference type="Pfam" id="PF06160">
    <property type="entry name" value="EzrA"/>
    <property type="match status" value="1"/>
</dbReference>
<accession>A0ABV8B1X0</accession>
<evidence type="ECO:0000256" key="3">
    <source>
        <dbReference type="ARBA" id="ARBA00022989"/>
    </source>
</evidence>
<keyword evidence="4 8" id="KW-0175">Coiled coil</keyword>
<dbReference type="InterPro" id="IPR010379">
    <property type="entry name" value="EzrA"/>
</dbReference>
<comment type="subcellular location">
    <subcellularLocation>
        <location evidence="8">Cell membrane</location>
        <topology evidence="8">Single-pass membrane protein</topology>
    </subcellularLocation>
    <text evidence="8">Colocalized with FtsZ to the nascent septal site.</text>
</comment>
<evidence type="ECO:0000256" key="8">
    <source>
        <dbReference type="HAMAP-Rule" id="MF_00728"/>
    </source>
</evidence>
<dbReference type="RefSeq" id="WP_377913443.1">
    <property type="nucleotide sequence ID" value="NZ_JBHRZT010000020.1"/>
</dbReference>
<gene>
    <name evidence="8 9" type="primary">ezrA</name>
    <name evidence="9" type="ORF">ACFOU2_06815</name>
</gene>
<keyword evidence="2 8" id="KW-0812">Transmembrane</keyword>
<feature type="coiled-coil region" evidence="8">
    <location>
        <begin position="404"/>
        <end position="465"/>
    </location>
</feature>
<keyword evidence="7 8" id="KW-0131">Cell cycle</keyword>
<feature type="coiled-coil region" evidence="8">
    <location>
        <begin position="306"/>
        <end position="337"/>
    </location>
</feature>
<evidence type="ECO:0000313" key="10">
    <source>
        <dbReference type="Proteomes" id="UP001595752"/>
    </source>
</evidence>
<evidence type="ECO:0000256" key="6">
    <source>
        <dbReference type="ARBA" id="ARBA00023210"/>
    </source>
</evidence>
<dbReference type="HAMAP" id="MF_00728">
    <property type="entry name" value="EzrA"/>
    <property type="match status" value="1"/>
</dbReference>
<keyword evidence="3 8" id="KW-1133">Transmembrane helix</keyword>
<evidence type="ECO:0000313" key="9">
    <source>
        <dbReference type="EMBL" id="MFC3883245.1"/>
    </source>
</evidence>
<evidence type="ECO:0000256" key="5">
    <source>
        <dbReference type="ARBA" id="ARBA00023136"/>
    </source>
</evidence>
<feature type="topological domain" description="Cytoplasmic" evidence="8">
    <location>
        <begin position="22"/>
        <end position="564"/>
    </location>
</feature>
<keyword evidence="10" id="KW-1185">Reference proteome</keyword>
<keyword evidence="1 8" id="KW-0132">Cell division</keyword>